<comment type="caution">
    <text evidence="4">The sequence shown here is derived from an EMBL/GenBank/DDBJ whole genome shotgun (WGS) entry which is preliminary data.</text>
</comment>
<dbReference type="Proteomes" id="UP000247498">
    <property type="component" value="Unassembled WGS sequence"/>
</dbReference>
<dbReference type="PANTHER" id="PTHR45093">
    <property type="entry name" value="TRANSCRIPTION ACTIVATOR MSS11"/>
    <property type="match status" value="1"/>
</dbReference>
<feature type="compositionally biased region" description="Low complexity" evidence="3">
    <location>
        <begin position="1600"/>
        <end position="1625"/>
    </location>
</feature>
<feature type="compositionally biased region" description="Basic and acidic residues" evidence="3">
    <location>
        <begin position="1201"/>
        <end position="1212"/>
    </location>
</feature>
<feature type="compositionally biased region" description="Low complexity" evidence="3">
    <location>
        <begin position="835"/>
        <end position="867"/>
    </location>
</feature>
<feature type="region of interest" description="Disordered" evidence="3">
    <location>
        <begin position="1352"/>
        <end position="1452"/>
    </location>
</feature>
<feature type="compositionally biased region" description="Low complexity" evidence="3">
    <location>
        <begin position="982"/>
        <end position="1034"/>
    </location>
</feature>
<dbReference type="EMBL" id="BDRX01000034">
    <property type="protein sequence ID" value="GBF92743.1"/>
    <property type="molecule type" value="Genomic_DNA"/>
</dbReference>
<evidence type="ECO:0000313" key="5">
    <source>
        <dbReference type="Proteomes" id="UP000247498"/>
    </source>
</evidence>
<feature type="compositionally biased region" description="Low complexity" evidence="3">
    <location>
        <begin position="940"/>
        <end position="959"/>
    </location>
</feature>
<feature type="compositionally biased region" description="Low complexity" evidence="3">
    <location>
        <begin position="897"/>
        <end position="911"/>
    </location>
</feature>
<feature type="compositionally biased region" description="Low complexity" evidence="3">
    <location>
        <begin position="727"/>
        <end position="739"/>
    </location>
</feature>
<sequence length="1700" mass="167670">MAAKLVKGWMALKSPRGGSGASGGSGSGAAAAATPERRAAAADRSGRSTPANRTPRKGGGVGAAALDVDSAGCDTAPPHTAGDGGQLAAAQALLAAHIADLGRAPGGGPRQREQLPGLVEALISEHRLSLLEQRRLRAQLGAATGALASANAAQDRLAAAEAHRAEEVARVRGDLEATNRKLQRLQEARAVGGARIVVPPPEAPPSFLRPTASSASKAVQAAPRGGSTPGPDAPAGTPHQQQHQKRSLWGSPAAKRSPAPQQQQHSPLPAREASASSVGSAASVQRRQRQQQQDQQQQQQRPRRLLGTPGKDGTKQEQQQAAASLMRAKPVPKSPRAATHDAAGLGASGGLAAESSGARSSDGGWTHTPRPPVQRGRSAAEVAAAAGAAAWEGWLGGRGGRRGGAATGCGGGRRAGNESEESGISAAGGSRPPSQAQQRPAFRVERRPWLRDGVGAQGLAAQNGGLAVAVGYGDSLDEAGSGELGGSFAAGECSSPQILERSFLPERRGPGGAPEGGAGAAPRASHSGSRGSGCAEPDPVASCAAWLVRGGGGSGTGSRGALPAEGRPHAAPDAAALCSISLAAIPRKPRGPAPNPPPAAAESSRGSLADTEGSTASLGHAFGPGGGTGSGGASLRASGESSFSAARRVGAAGTAARPPTGRPGPYTRPGLQRTNSSSSGGGGSSGSRRGGAAAAGVQSSTPPQQEAQPDPLRADSTRDSCRGGSGRSSARSSGESFGSEMARRKLRVPAPRPAPRRHSEPAGGAGGGAPESLGSAIGGRKLMGAGQQAHHHQQPRQQALPQPPPQQQQQQQQQPQQQQQQGPPQPRPPTPPGELGPLAAAAAARRASCGGAGPGRAVRPAPAMRSPSPRPPTSGGGSVCGDFGPLSAARCYSGCTSGSAAGSPAADPSPGLRRNTPGPPTLPLSALARAQSAEADARRGPLQRLQGQAQAGAAAAALQSRDMVPLLSQPVGSAGGSHHSLSRWGSLSRAGSLGGASAATAPAGTPAAPSAPRSEPALSAGRGEGRAAARPGPASVRTAGSAPRSPLTTPPATPRAGGATPAASRPGSALSQASAPGSAGGGGGPTPRSGRATPPRGASFLTLKPAHMNASHGTKYAMYSPLRNNLRSLPGSTRTSPAPSMAGDASPRSGGASCGGASGGAPQGELSGGGPSGVMSLLTDEWRAADGAACERGASEGVAGGRHEWQEQHQEQQRQQQQQLLQEQEQQGRPEAPPSAPSHHSWQEPRREGGGCDSERSTLPFAEMTAPAAASSAEAGSSWAAPPSASPAARGRAARGRQRERKREPSPLLPATADDEADATPAHAAAGDAVASTPPSSCSAVLQGSVNAAALGASASPSVKLSGRGATSPSAGSRSCASAGGGASSCAGAHSRQREQELQSLAAAEAEADAAAARPQGASQPRQRWQTPPRERGATEASPAAGSGAPPARRAVPAAVLSELFGSESASQDPGCTASGGAGSVAYGGCGSASADGREASGAAAGPAAGSCRRPLSGAAGEGEPANSGSGAGSQASSGARRSLGPLFDRGSVHTYSNPVAAASLSHQAREFVQLLRDSLLRSDEALSRGRGQHGSGGGGEGAGESSPAGAARAAQAGAAAAQQRAGGAPDACSAQHQRRRRRWQAAPGSPGRCDSLSPAEGDGAAWGVAAAPQAAAENACGGNVFENPLFASKAFDTPSASLG</sequence>
<feature type="compositionally biased region" description="Low complexity" evidence="3">
    <location>
        <begin position="807"/>
        <end position="822"/>
    </location>
</feature>
<accession>A0A2V0P4G0</accession>
<feature type="region of interest" description="Disordered" evidence="3">
    <location>
        <begin position="1580"/>
        <end position="1660"/>
    </location>
</feature>
<dbReference type="GO" id="GO:0005634">
    <property type="term" value="C:nucleus"/>
    <property type="evidence" value="ECO:0007669"/>
    <property type="project" value="UniProtKB-SubCell"/>
</dbReference>
<evidence type="ECO:0000256" key="3">
    <source>
        <dbReference type="SAM" id="MobiDB-lite"/>
    </source>
</evidence>
<proteinExistence type="predicted"/>
<organism evidence="4 5">
    <name type="scientific">Raphidocelis subcapitata</name>
    <dbReference type="NCBI Taxonomy" id="307507"/>
    <lineage>
        <taxon>Eukaryota</taxon>
        <taxon>Viridiplantae</taxon>
        <taxon>Chlorophyta</taxon>
        <taxon>core chlorophytes</taxon>
        <taxon>Chlorophyceae</taxon>
        <taxon>CS clade</taxon>
        <taxon>Sphaeropleales</taxon>
        <taxon>Selenastraceae</taxon>
        <taxon>Raphidocelis</taxon>
    </lineage>
</organism>
<feature type="compositionally biased region" description="Low complexity" evidence="3">
    <location>
        <begin position="1437"/>
        <end position="1452"/>
    </location>
</feature>
<feature type="compositionally biased region" description="Low complexity" evidence="3">
    <location>
        <begin position="1266"/>
        <end position="1291"/>
    </location>
</feature>
<feature type="compositionally biased region" description="Gly residues" evidence="3">
    <location>
        <begin position="1152"/>
        <end position="1172"/>
    </location>
</feature>
<feature type="compositionally biased region" description="Gly residues" evidence="3">
    <location>
        <begin position="1589"/>
        <end position="1599"/>
    </location>
</feature>
<feature type="compositionally biased region" description="Low complexity" evidence="3">
    <location>
        <begin position="270"/>
        <end position="300"/>
    </location>
</feature>
<feature type="compositionally biased region" description="Basic and acidic residues" evidence="3">
    <location>
        <begin position="35"/>
        <end position="46"/>
    </location>
</feature>
<feature type="compositionally biased region" description="Basic and acidic residues" evidence="3">
    <location>
        <begin position="712"/>
        <end position="721"/>
    </location>
</feature>
<feature type="region of interest" description="Disordered" evidence="3">
    <location>
        <begin position="1"/>
        <end position="84"/>
    </location>
</feature>
<gene>
    <name evidence="4" type="ORF">Rsub_05112</name>
</gene>
<feature type="compositionally biased region" description="Polar residues" evidence="3">
    <location>
        <begin position="1355"/>
        <end position="1369"/>
    </location>
</feature>
<feature type="compositionally biased region" description="Basic and acidic residues" evidence="3">
    <location>
        <begin position="1241"/>
        <end position="1256"/>
    </location>
</feature>
<feature type="region of interest" description="Disordered" evidence="3">
    <location>
        <begin position="1483"/>
        <end position="1549"/>
    </location>
</feature>
<feature type="region of interest" description="Disordered" evidence="3">
    <location>
        <begin position="196"/>
        <end position="381"/>
    </location>
</feature>
<keyword evidence="2" id="KW-0539">Nucleus</keyword>
<feature type="compositionally biased region" description="Polar residues" evidence="3">
    <location>
        <begin position="697"/>
        <end position="707"/>
    </location>
</feature>
<feature type="compositionally biased region" description="Low complexity" evidence="3">
    <location>
        <begin position="1054"/>
        <end position="1077"/>
    </location>
</feature>
<feature type="compositionally biased region" description="Low complexity" evidence="3">
    <location>
        <begin position="1398"/>
        <end position="1424"/>
    </location>
</feature>
<feature type="region of interest" description="Disordered" evidence="3">
    <location>
        <begin position="504"/>
        <end position="537"/>
    </location>
</feature>
<feature type="compositionally biased region" description="Low complexity" evidence="3">
    <location>
        <begin position="63"/>
        <end position="72"/>
    </location>
</feature>
<feature type="compositionally biased region" description="Gly residues" evidence="3">
    <location>
        <begin position="510"/>
        <end position="519"/>
    </location>
</feature>
<feature type="compositionally biased region" description="Low complexity" evidence="3">
    <location>
        <begin position="1213"/>
        <end position="1227"/>
    </location>
</feature>
<dbReference type="PANTHER" id="PTHR45093:SF2">
    <property type="entry name" value="LISH DOMAIN-CONTAINING PROTEIN"/>
    <property type="match status" value="1"/>
</dbReference>
<feature type="region of interest" description="Disordered" evidence="3">
    <location>
        <begin position="586"/>
        <end position="1340"/>
    </location>
</feature>
<evidence type="ECO:0000256" key="1">
    <source>
        <dbReference type="ARBA" id="ARBA00004123"/>
    </source>
</evidence>
<feature type="compositionally biased region" description="Low complexity" evidence="3">
    <location>
        <begin position="1086"/>
        <end position="1098"/>
    </location>
</feature>
<feature type="compositionally biased region" description="Pro residues" evidence="3">
    <location>
        <begin position="823"/>
        <end position="834"/>
    </location>
</feature>
<reference evidence="4 5" key="1">
    <citation type="journal article" date="2018" name="Sci. Rep.">
        <title>Raphidocelis subcapitata (=Pseudokirchneriella subcapitata) provides an insight into genome evolution and environmental adaptations in the Sphaeropleales.</title>
        <authorList>
            <person name="Suzuki S."/>
            <person name="Yamaguchi H."/>
            <person name="Nakajima N."/>
            <person name="Kawachi M."/>
        </authorList>
    </citation>
    <scope>NUCLEOTIDE SEQUENCE [LARGE SCALE GENOMIC DNA]</scope>
    <source>
        <strain evidence="4 5">NIES-35</strain>
    </source>
</reference>
<feature type="compositionally biased region" description="Gly residues" evidence="3">
    <location>
        <begin position="401"/>
        <end position="414"/>
    </location>
</feature>
<protein>
    <submittedName>
        <fullName evidence="4">Uncharacterized protein</fullName>
    </submittedName>
</protein>
<feature type="compositionally biased region" description="Low complexity" evidence="3">
    <location>
        <begin position="1370"/>
        <end position="1389"/>
    </location>
</feature>
<feature type="compositionally biased region" description="Low complexity" evidence="3">
    <location>
        <begin position="1319"/>
        <end position="1333"/>
    </location>
</feature>
<keyword evidence="5" id="KW-1185">Reference proteome</keyword>
<feature type="compositionally biased region" description="Low complexity" evidence="3">
    <location>
        <begin position="1522"/>
        <end position="1539"/>
    </location>
</feature>
<evidence type="ECO:0000256" key="2">
    <source>
        <dbReference type="ARBA" id="ARBA00023242"/>
    </source>
</evidence>
<feature type="compositionally biased region" description="Gly residues" evidence="3">
    <location>
        <begin position="679"/>
        <end position="689"/>
    </location>
</feature>
<feature type="compositionally biased region" description="Polar residues" evidence="3">
    <location>
        <begin position="1122"/>
        <end position="1138"/>
    </location>
</feature>
<feature type="compositionally biased region" description="Gly residues" evidence="3">
    <location>
        <begin position="622"/>
        <end position="632"/>
    </location>
</feature>
<name>A0A2V0P4G0_9CHLO</name>
<dbReference type="InParanoid" id="A0A2V0P4G0"/>
<feature type="region of interest" description="Disordered" evidence="3">
    <location>
        <begin position="401"/>
        <end position="441"/>
    </location>
</feature>
<evidence type="ECO:0000313" key="4">
    <source>
        <dbReference type="EMBL" id="GBF92743.1"/>
    </source>
</evidence>
<feature type="compositionally biased region" description="Low complexity" evidence="3">
    <location>
        <begin position="342"/>
        <end position="361"/>
    </location>
</feature>
<comment type="subcellular location">
    <subcellularLocation>
        <location evidence="1">Nucleus</location>
    </subcellularLocation>
</comment>
<feature type="compositionally biased region" description="Low complexity" evidence="3">
    <location>
        <begin position="633"/>
        <end position="670"/>
    </location>
</feature>
<feature type="compositionally biased region" description="Gly residues" evidence="3">
    <location>
        <begin position="17"/>
        <end position="27"/>
    </location>
</feature>
<feature type="compositionally biased region" description="Low complexity" evidence="3">
    <location>
        <begin position="1488"/>
        <end position="1507"/>
    </location>
</feature>